<accession>A0A1E7EZ96</accession>
<evidence type="ECO:0000313" key="4">
    <source>
        <dbReference type="Proteomes" id="UP000095751"/>
    </source>
</evidence>
<name>A0A1E7EZ96_9STRA</name>
<dbReference type="InParanoid" id="A0A1E7EZ96"/>
<sequence length="190" mass="21408">IDTGFILTQPLYTFLLNNRYWNDIFAGLNSIVLLIPGLYIGYMTLWIGDYSCSFRVLSVSLLRAFCGWFTYLPPDPSYLNSYYDFPDVIHCITGNEDCSPTSNSDSNSESSSPAIMPFVSFFSGHVATLVVVANHMALSKTKSTRYYWSVTIHVLNILQIIRLLATRGHYSIDIIIGWYVAVYVSNPAGR</sequence>
<dbReference type="OrthoDB" id="1921278at2759"/>
<dbReference type="KEGG" id="fcy:FRACYDRAFT_141457"/>
<feature type="domain" description="AtPDCT1/2 transmembrane" evidence="2">
    <location>
        <begin position="117"/>
        <end position="186"/>
    </location>
</feature>
<dbReference type="InterPro" id="IPR055311">
    <property type="entry name" value="PDCT1/2-like"/>
</dbReference>
<dbReference type="PANTHER" id="PTHR34674:SF1">
    <property type="entry name" value="PHOSPHATIDYLCHOLINE:DIACYLGLYCEROL CHOLINEPHOSPHOTRANSFERASE 1-RELATED"/>
    <property type="match status" value="1"/>
</dbReference>
<dbReference type="Proteomes" id="UP000095751">
    <property type="component" value="Unassembled WGS sequence"/>
</dbReference>
<dbReference type="Pfam" id="PF24788">
    <property type="entry name" value="AtPDCT1_2"/>
    <property type="match status" value="2"/>
</dbReference>
<feature type="transmembrane region" description="Helical" evidence="1">
    <location>
        <begin position="54"/>
        <end position="72"/>
    </location>
</feature>
<feature type="transmembrane region" description="Helical" evidence="1">
    <location>
        <begin position="114"/>
        <end position="134"/>
    </location>
</feature>
<keyword evidence="1" id="KW-0472">Membrane</keyword>
<feature type="transmembrane region" description="Helical" evidence="1">
    <location>
        <begin position="170"/>
        <end position="189"/>
    </location>
</feature>
<protein>
    <recommendedName>
        <fullName evidence="2">AtPDCT1/2 transmembrane domain-containing protein</fullName>
    </recommendedName>
</protein>
<feature type="non-terminal residue" evidence="3">
    <location>
        <position position="190"/>
    </location>
</feature>
<dbReference type="InterPro" id="IPR056361">
    <property type="entry name" value="AtPDCT1_2_TM_dom"/>
</dbReference>
<feature type="transmembrane region" description="Helical" evidence="1">
    <location>
        <begin position="20"/>
        <end position="42"/>
    </location>
</feature>
<evidence type="ECO:0000256" key="1">
    <source>
        <dbReference type="SAM" id="Phobius"/>
    </source>
</evidence>
<feature type="non-terminal residue" evidence="3">
    <location>
        <position position="1"/>
    </location>
</feature>
<evidence type="ECO:0000313" key="3">
    <source>
        <dbReference type="EMBL" id="OEU11187.1"/>
    </source>
</evidence>
<dbReference type="GO" id="GO:0004142">
    <property type="term" value="F:diacylglycerol cholinephosphotransferase activity"/>
    <property type="evidence" value="ECO:0007669"/>
    <property type="project" value="TreeGrafter"/>
</dbReference>
<feature type="transmembrane region" description="Helical" evidence="1">
    <location>
        <begin position="146"/>
        <end position="164"/>
    </location>
</feature>
<dbReference type="PANTHER" id="PTHR34674">
    <property type="entry name" value="PHOSPHATIDYLCHOLINE:DIACYLGLYCEROL CHOLINEPHOSPHOTRANSFERASE 1-RELATED"/>
    <property type="match status" value="1"/>
</dbReference>
<organism evidence="3 4">
    <name type="scientific">Fragilariopsis cylindrus CCMP1102</name>
    <dbReference type="NCBI Taxonomy" id="635003"/>
    <lineage>
        <taxon>Eukaryota</taxon>
        <taxon>Sar</taxon>
        <taxon>Stramenopiles</taxon>
        <taxon>Ochrophyta</taxon>
        <taxon>Bacillariophyta</taxon>
        <taxon>Bacillariophyceae</taxon>
        <taxon>Bacillariophycidae</taxon>
        <taxon>Bacillariales</taxon>
        <taxon>Bacillariaceae</taxon>
        <taxon>Fragilariopsis</taxon>
    </lineage>
</organism>
<evidence type="ECO:0000259" key="2">
    <source>
        <dbReference type="Pfam" id="PF24788"/>
    </source>
</evidence>
<keyword evidence="1" id="KW-0812">Transmembrane</keyword>
<keyword evidence="1" id="KW-1133">Transmembrane helix</keyword>
<dbReference type="AlphaFoldDB" id="A0A1E7EZ96"/>
<dbReference type="EMBL" id="KV784369">
    <property type="protein sequence ID" value="OEU11187.1"/>
    <property type="molecule type" value="Genomic_DNA"/>
</dbReference>
<proteinExistence type="predicted"/>
<reference evidence="3 4" key="1">
    <citation type="submission" date="2016-09" db="EMBL/GenBank/DDBJ databases">
        <title>Extensive genetic diversity and differential bi-allelic expression allows diatom success in the polar Southern Ocean.</title>
        <authorList>
            <consortium name="DOE Joint Genome Institute"/>
            <person name="Mock T."/>
            <person name="Otillar R.P."/>
            <person name="Strauss J."/>
            <person name="Dupont C."/>
            <person name="Frickenhaus S."/>
            <person name="Maumus F."/>
            <person name="Mcmullan M."/>
            <person name="Sanges R."/>
            <person name="Schmutz J."/>
            <person name="Toseland A."/>
            <person name="Valas R."/>
            <person name="Veluchamy A."/>
            <person name="Ward B.J."/>
            <person name="Allen A."/>
            <person name="Barry K."/>
            <person name="Falciatore A."/>
            <person name="Ferrante M."/>
            <person name="Fortunato A.E."/>
            <person name="Gloeckner G."/>
            <person name="Gruber A."/>
            <person name="Hipkin R."/>
            <person name="Janech M."/>
            <person name="Kroth P."/>
            <person name="Leese F."/>
            <person name="Lindquist E."/>
            <person name="Lyon B.R."/>
            <person name="Martin J."/>
            <person name="Mayer C."/>
            <person name="Parker M."/>
            <person name="Quesneville H."/>
            <person name="Raymond J."/>
            <person name="Uhlig C."/>
            <person name="Valentin K.U."/>
            <person name="Worden A.Z."/>
            <person name="Armbrust E.V."/>
            <person name="Bowler C."/>
            <person name="Green B."/>
            <person name="Moulton V."/>
            <person name="Van Oosterhout C."/>
            <person name="Grigoriev I."/>
        </authorList>
    </citation>
    <scope>NUCLEOTIDE SEQUENCE [LARGE SCALE GENOMIC DNA]</scope>
    <source>
        <strain evidence="3 4">CCMP1102</strain>
    </source>
</reference>
<feature type="domain" description="AtPDCT1/2 transmembrane" evidence="2">
    <location>
        <begin position="2"/>
        <end position="86"/>
    </location>
</feature>
<gene>
    <name evidence="3" type="ORF">FRACYDRAFT_141457</name>
</gene>
<keyword evidence="4" id="KW-1185">Reference proteome</keyword>